<dbReference type="Pfam" id="PF00932">
    <property type="entry name" value="LTD"/>
    <property type="match status" value="1"/>
</dbReference>
<reference evidence="3 4" key="1">
    <citation type="journal article" date="2013" name="Genome Announc.">
        <title>Draft genome sequence of an Actinobacterium, Brachybacterium muris strain UCD-AY4.</title>
        <authorList>
            <person name="Lo J.R."/>
            <person name="Lang J.M."/>
            <person name="Darling A.E."/>
            <person name="Eisen J.A."/>
            <person name="Coil D.A."/>
        </authorList>
    </citation>
    <scope>NUCLEOTIDE SEQUENCE [LARGE SCALE GENOMIC DNA]</scope>
    <source>
        <strain evidence="3 4">UCD-AY4</strain>
    </source>
</reference>
<name>A0A022KTF9_9MICO</name>
<dbReference type="Proteomes" id="UP000019754">
    <property type="component" value="Unassembled WGS sequence"/>
</dbReference>
<feature type="domain" description="LTD" evidence="2">
    <location>
        <begin position="24"/>
        <end position="148"/>
    </location>
</feature>
<feature type="signal peptide" evidence="1">
    <location>
        <begin position="1"/>
        <end position="31"/>
    </location>
</feature>
<dbReference type="PROSITE" id="PS51841">
    <property type="entry name" value="LTD"/>
    <property type="match status" value="1"/>
</dbReference>
<feature type="chain" id="PRO_5001501474" description="LTD domain-containing protein" evidence="1">
    <location>
        <begin position="32"/>
        <end position="155"/>
    </location>
</feature>
<dbReference type="STRING" id="1249481.D641_0109300"/>
<keyword evidence="4" id="KW-1185">Reference proteome</keyword>
<dbReference type="Gene3D" id="2.60.40.1260">
    <property type="entry name" value="Lamin Tail domain"/>
    <property type="match status" value="1"/>
</dbReference>
<dbReference type="InterPro" id="IPR036415">
    <property type="entry name" value="Lamin_tail_dom_sf"/>
</dbReference>
<accession>A0A022KTF9</accession>
<dbReference type="RefSeq" id="WP_017823387.1">
    <property type="nucleotide sequence ID" value="NZ_AORC01000010.1"/>
</dbReference>
<dbReference type="InterPro" id="IPR001322">
    <property type="entry name" value="Lamin_tail_dom"/>
</dbReference>
<evidence type="ECO:0000259" key="2">
    <source>
        <dbReference type="PROSITE" id="PS51841"/>
    </source>
</evidence>
<keyword evidence="1" id="KW-0732">Signal</keyword>
<evidence type="ECO:0000313" key="3">
    <source>
        <dbReference type="EMBL" id="EYT49145.1"/>
    </source>
</evidence>
<dbReference type="AlphaFoldDB" id="A0A022KTF9"/>
<comment type="caution">
    <text evidence="3">The sequence shown here is derived from an EMBL/GenBank/DDBJ whole genome shotgun (WGS) entry which is preliminary data.</text>
</comment>
<gene>
    <name evidence="3" type="ORF">D641_0109300</name>
</gene>
<proteinExistence type="predicted"/>
<organism evidence="3 4">
    <name type="scientific">Brachybacterium muris UCD-AY4</name>
    <dbReference type="NCBI Taxonomy" id="1249481"/>
    <lineage>
        <taxon>Bacteria</taxon>
        <taxon>Bacillati</taxon>
        <taxon>Actinomycetota</taxon>
        <taxon>Actinomycetes</taxon>
        <taxon>Micrococcales</taxon>
        <taxon>Dermabacteraceae</taxon>
        <taxon>Brachybacterium</taxon>
    </lineage>
</organism>
<protein>
    <recommendedName>
        <fullName evidence="2">LTD domain-containing protein</fullName>
    </recommendedName>
</protein>
<dbReference type="OrthoDB" id="3828227at2"/>
<dbReference type="HOGENOM" id="CLU_116745_1_0_11"/>
<dbReference type="SUPFAM" id="SSF74853">
    <property type="entry name" value="Lamin A/C globular tail domain"/>
    <property type="match status" value="1"/>
</dbReference>
<evidence type="ECO:0000256" key="1">
    <source>
        <dbReference type="SAM" id="SignalP"/>
    </source>
</evidence>
<dbReference type="EMBL" id="AORC01000010">
    <property type="protein sequence ID" value="EYT49145.1"/>
    <property type="molecule type" value="Genomic_DNA"/>
</dbReference>
<sequence length="155" mass="16619">MRASLRTRITPALAALALLAVPLAGMPAAEAAVVKPLDIVKIHFDPPGTDKAHNAGYNQEYIQVKNVGKTTLNLTGYKVRDDGPQVFTFPKNYKLAAGKTVTIRSGKGTNSATTLYWGKASYIWNNTGDTARTFNAAGKLLESCKYPRGGSTKTC</sequence>
<evidence type="ECO:0000313" key="4">
    <source>
        <dbReference type="Proteomes" id="UP000019754"/>
    </source>
</evidence>